<dbReference type="SUPFAM" id="SSF51182">
    <property type="entry name" value="RmlC-like cupins"/>
    <property type="match status" value="1"/>
</dbReference>
<dbReference type="InterPro" id="IPR014710">
    <property type="entry name" value="RmlC-like_jellyroll"/>
</dbReference>
<evidence type="ECO:0000313" key="3">
    <source>
        <dbReference type="EMBL" id="CAD9809890.1"/>
    </source>
</evidence>
<keyword evidence="1" id="KW-0479">Metal-binding</keyword>
<dbReference type="InterPro" id="IPR013096">
    <property type="entry name" value="Cupin_2"/>
</dbReference>
<evidence type="ECO:0000256" key="1">
    <source>
        <dbReference type="ARBA" id="ARBA00022723"/>
    </source>
</evidence>
<dbReference type="Gene3D" id="2.60.120.10">
    <property type="entry name" value="Jelly Rolls"/>
    <property type="match status" value="1"/>
</dbReference>
<evidence type="ECO:0000259" key="2">
    <source>
        <dbReference type="Pfam" id="PF07883"/>
    </source>
</evidence>
<gene>
    <name evidence="3" type="ORF">ASEP1449_LOCUS1713</name>
</gene>
<feature type="domain" description="Cupin type-2" evidence="2">
    <location>
        <begin position="105"/>
        <end position="167"/>
    </location>
</feature>
<dbReference type="PANTHER" id="PTHR35848:SF6">
    <property type="entry name" value="CUPIN TYPE-2 DOMAIN-CONTAINING PROTEIN"/>
    <property type="match status" value="1"/>
</dbReference>
<organism evidence="3">
    <name type="scientific">Attheya septentrionalis</name>
    <dbReference type="NCBI Taxonomy" id="420275"/>
    <lineage>
        <taxon>Eukaryota</taxon>
        <taxon>Sar</taxon>
        <taxon>Stramenopiles</taxon>
        <taxon>Ochrophyta</taxon>
        <taxon>Bacillariophyta</taxon>
        <taxon>Coscinodiscophyceae</taxon>
        <taxon>Chaetocerotophycidae</taxon>
        <taxon>Chaetocerotales</taxon>
        <taxon>Attheyaceae</taxon>
        <taxon>Attheya</taxon>
    </lineage>
</organism>
<proteinExistence type="predicted"/>
<dbReference type="InterPro" id="IPR011051">
    <property type="entry name" value="RmlC_Cupin_sf"/>
</dbReference>
<dbReference type="AlphaFoldDB" id="A0A7S2U6C0"/>
<name>A0A7S2U6C0_9STRA</name>
<dbReference type="InterPro" id="IPR051610">
    <property type="entry name" value="GPI/OXD"/>
</dbReference>
<dbReference type="EMBL" id="HBHQ01002651">
    <property type="protein sequence ID" value="CAD9809890.1"/>
    <property type="molecule type" value="Transcribed_RNA"/>
</dbReference>
<reference evidence="3" key="1">
    <citation type="submission" date="2021-01" db="EMBL/GenBank/DDBJ databases">
        <authorList>
            <person name="Corre E."/>
            <person name="Pelletier E."/>
            <person name="Niang G."/>
            <person name="Scheremetjew M."/>
            <person name="Finn R."/>
            <person name="Kale V."/>
            <person name="Holt S."/>
            <person name="Cochrane G."/>
            <person name="Meng A."/>
            <person name="Brown T."/>
            <person name="Cohen L."/>
        </authorList>
    </citation>
    <scope>NUCLEOTIDE SEQUENCE</scope>
    <source>
        <strain evidence="3">CCMP2084</strain>
    </source>
</reference>
<dbReference type="GO" id="GO:0046872">
    <property type="term" value="F:metal ion binding"/>
    <property type="evidence" value="ECO:0007669"/>
    <property type="project" value="UniProtKB-KW"/>
</dbReference>
<protein>
    <recommendedName>
        <fullName evidence="2">Cupin type-2 domain-containing protein</fullName>
    </recommendedName>
</protein>
<dbReference type="PANTHER" id="PTHR35848">
    <property type="entry name" value="OXALATE-BINDING PROTEIN"/>
    <property type="match status" value="1"/>
</dbReference>
<sequence>MNALVSRSGARHHVNLSSGECLKFGVVLLIGICIGSVFPRGYENNAHHSSAGVIVNNKDNGFVTHLDEVPSMPTSHFDQISGTPIMKQQLLEPFRVAANVAGYSVATIQVGQQMMPVHQHESMHEFFHILEGSGVVQIKDVQHVVTPGSFIHVSPKESHGIWVPSNSQDGDMKFVVFGITTD</sequence>
<accession>A0A7S2U6C0</accession>
<dbReference type="Pfam" id="PF07883">
    <property type="entry name" value="Cupin_2"/>
    <property type="match status" value="1"/>
</dbReference>